<dbReference type="Pfam" id="PF13417">
    <property type="entry name" value="GST_N_3"/>
    <property type="match status" value="1"/>
</dbReference>
<dbReference type="OrthoDB" id="202840at2759"/>
<evidence type="ECO:0000259" key="2">
    <source>
        <dbReference type="Pfam" id="PF25907"/>
    </source>
</evidence>
<dbReference type="EMBL" id="MU128943">
    <property type="protein sequence ID" value="KAF9516133.1"/>
    <property type="molecule type" value="Genomic_DNA"/>
</dbReference>
<gene>
    <name evidence="3" type="ORF">BS47DRAFT_1327658</name>
</gene>
<dbReference type="Proteomes" id="UP000886523">
    <property type="component" value="Unassembled WGS sequence"/>
</dbReference>
<keyword evidence="4" id="KW-1185">Reference proteome</keyword>
<proteinExistence type="predicted"/>
<evidence type="ECO:0000313" key="3">
    <source>
        <dbReference type="EMBL" id="KAF9516133.1"/>
    </source>
</evidence>
<organism evidence="3 4">
    <name type="scientific">Hydnum rufescens UP504</name>
    <dbReference type="NCBI Taxonomy" id="1448309"/>
    <lineage>
        <taxon>Eukaryota</taxon>
        <taxon>Fungi</taxon>
        <taxon>Dikarya</taxon>
        <taxon>Basidiomycota</taxon>
        <taxon>Agaricomycotina</taxon>
        <taxon>Agaricomycetes</taxon>
        <taxon>Cantharellales</taxon>
        <taxon>Hydnaceae</taxon>
        <taxon>Hydnum</taxon>
    </lineage>
</organism>
<feature type="domain" description="DUF7962" evidence="2">
    <location>
        <begin position="124"/>
        <end position="229"/>
    </location>
</feature>
<dbReference type="Gene3D" id="3.40.30.110">
    <property type="match status" value="2"/>
</dbReference>
<dbReference type="InterPro" id="IPR058268">
    <property type="entry name" value="DUF7962"/>
</dbReference>
<dbReference type="SUPFAM" id="SSF52833">
    <property type="entry name" value="Thioredoxin-like"/>
    <property type="match status" value="1"/>
</dbReference>
<dbReference type="Gene3D" id="1.20.1050.10">
    <property type="match status" value="1"/>
</dbReference>
<feature type="domain" description="GST N-terminal" evidence="1">
    <location>
        <begin position="11"/>
        <end position="82"/>
    </location>
</feature>
<protein>
    <recommendedName>
        <fullName evidence="5">GST N-terminal domain-containing protein</fullName>
    </recommendedName>
</protein>
<reference evidence="3" key="1">
    <citation type="journal article" date="2020" name="Nat. Commun.">
        <title>Large-scale genome sequencing of mycorrhizal fungi provides insights into the early evolution of symbiotic traits.</title>
        <authorList>
            <person name="Miyauchi S."/>
            <person name="Kiss E."/>
            <person name="Kuo A."/>
            <person name="Drula E."/>
            <person name="Kohler A."/>
            <person name="Sanchez-Garcia M."/>
            <person name="Morin E."/>
            <person name="Andreopoulos B."/>
            <person name="Barry K.W."/>
            <person name="Bonito G."/>
            <person name="Buee M."/>
            <person name="Carver A."/>
            <person name="Chen C."/>
            <person name="Cichocki N."/>
            <person name="Clum A."/>
            <person name="Culley D."/>
            <person name="Crous P.W."/>
            <person name="Fauchery L."/>
            <person name="Girlanda M."/>
            <person name="Hayes R.D."/>
            <person name="Keri Z."/>
            <person name="LaButti K."/>
            <person name="Lipzen A."/>
            <person name="Lombard V."/>
            <person name="Magnuson J."/>
            <person name="Maillard F."/>
            <person name="Murat C."/>
            <person name="Nolan M."/>
            <person name="Ohm R.A."/>
            <person name="Pangilinan J."/>
            <person name="Pereira M.F."/>
            <person name="Perotto S."/>
            <person name="Peter M."/>
            <person name="Pfister S."/>
            <person name="Riley R."/>
            <person name="Sitrit Y."/>
            <person name="Stielow J.B."/>
            <person name="Szollosi G."/>
            <person name="Zifcakova L."/>
            <person name="Stursova M."/>
            <person name="Spatafora J.W."/>
            <person name="Tedersoo L."/>
            <person name="Vaario L.M."/>
            <person name="Yamada A."/>
            <person name="Yan M."/>
            <person name="Wang P."/>
            <person name="Xu J."/>
            <person name="Bruns T."/>
            <person name="Baldrian P."/>
            <person name="Vilgalys R."/>
            <person name="Dunand C."/>
            <person name="Henrissat B."/>
            <person name="Grigoriev I.V."/>
            <person name="Hibbett D."/>
            <person name="Nagy L.G."/>
            <person name="Martin F.M."/>
        </authorList>
    </citation>
    <scope>NUCLEOTIDE SEQUENCE</scope>
    <source>
        <strain evidence="3">UP504</strain>
    </source>
</reference>
<sequence length="339" mass="37267">MSASSDKVIFYAYARSPMWHKIRNVLILKRIPHAMVPVADMPPRPALQRLGVTYRRIPVMAIGNDLFFDTSLMVSELEKRFTPENGHPALLDVHRGIQEIASAFWSDRILFPITGSLLPQKKLSEAFIKDRTQYNPNARMDKLDALRPAGLSALQSHLKFLAKQLSTSSTPFLLGTQSPSYIDVSFFTVVIWAKSLRTADDILILPSSKAPPPYRRVMEWVEAVDATIKAEAGNPASKTETLDDGKAAELIFSSAPTSLNVGVDKLNPMVKAGWLAEGDLVSVTPTDTGRIPQYGTLVGLSDDIIALRVQAPSGDKSLVGHFPAIGYSVKKNKLESTRL</sequence>
<evidence type="ECO:0000313" key="4">
    <source>
        <dbReference type="Proteomes" id="UP000886523"/>
    </source>
</evidence>
<dbReference type="InterPro" id="IPR004045">
    <property type="entry name" value="Glutathione_S-Trfase_N"/>
</dbReference>
<dbReference type="CDD" id="cd00299">
    <property type="entry name" value="GST_C_family"/>
    <property type="match status" value="1"/>
</dbReference>
<dbReference type="SUPFAM" id="SSF47616">
    <property type="entry name" value="GST C-terminal domain-like"/>
    <property type="match status" value="1"/>
</dbReference>
<evidence type="ECO:0008006" key="5">
    <source>
        <dbReference type="Google" id="ProtNLM"/>
    </source>
</evidence>
<dbReference type="AlphaFoldDB" id="A0A9P6B1X4"/>
<comment type="caution">
    <text evidence="3">The sequence shown here is derived from an EMBL/GenBank/DDBJ whole genome shotgun (WGS) entry which is preliminary data.</text>
</comment>
<evidence type="ECO:0000259" key="1">
    <source>
        <dbReference type="Pfam" id="PF13417"/>
    </source>
</evidence>
<dbReference type="InterPro" id="IPR036249">
    <property type="entry name" value="Thioredoxin-like_sf"/>
</dbReference>
<accession>A0A9P6B1X4</accession>
<name>A0A9P6B1X4_9AGAM</name>
<dbReference type="InterPro" id="IPR036282">
    <property type="entry name" value="Glutathione-S-Trfase_C_sf"/>
</dbReference>
<dbReference type="Pfam" id="PF25907">
    <property type="entry name" value="DUF7962"/>
    <property type="match status" value="1"/>
</dbReference>